<dbReference type="AlphaFoldDB" id="A0A4Q7DHH9"/>
<dbReference type="HAMAP" id="MF_00074">
    <property type="entry name" value="16SrRNA_methyltr_G"/>
    <property type="match status" value="1"/>
</dbReference>
<dbReference type="GO" id="GO:0005829">
    <property type="term" value="C:cytosol"/>
    <property type="evidence" value="ECO:0007669"/>
    <property type="project" value="TreeGrafter"/>
</dbReference>
<dbReference type="PANTHER" id="PTHR31760:SF0">
    <property type="entry name" value="S-ADENOSYL-L-METHIONINE-DEPENDENT METHYLTRANSFERASES SUPERFAMILY PROTEIN"/>
    <property type="match status" value="1"/>
</dbReference>
<evidence type="ECO:0000256" key="3">
    <source>
        <dbReference type="ARBA" id="ARBA00022603"/>
    </source>
</evidence>
<keyword evidence="8" id="KW-1185">Reference proteome</keyword>
<dbReference type="SUPFAM" id="SSF53335">
    <property type="entry name" value="S-adenosyl-L-methionine-dependent methyltransferases"/>
    <property type="match status" value="1"/>
</dbReference>
<dbReference type="Pfam" id="PF02527">
    <property type="entry name" value="GidB"/>
    <property type="match status" value="1"/>
</dbReference>
<dbReference type="PANTHER" id="PTHR31760">
    <property type="entry name" value="S-ADENOSYL-L-METHIONINE-DEPENDENT METHYLTRANSFERASES SUPERFAMILY PROTEIN"/>
    <property type="match status" value="1"/>
</dbReference>
<gene>
    <name evidence="6 7" type="primary">rsmG</name>
    <name evidence="7" type="ORF">EQU50_06650</name>
</gene>
<feature type="binding site" evidence="6">
    <location>
        <position position="79"/>
    </location>
    <ligand>
        <name>S-adenosyl-L-methionine</name>
        <dbReference type="ChEBI" id="CHEBI:59789"/>
    </ligand>
</feature>
<keyword evidence="2 6" id="KW-0698">rRNA processing</keyword>
<keyword evidence="5 6" id="KW-0949">S-adenosyl-L-methionine</keyword>
<evidence type="ECO:0000256" key="1">
    <source>
        <dbReference type="ARBA" id="ARBA00022490"/>
    </source>
</evidence>
<dbReference type="InterPro" id="IPR003682">
    <property type="entry name" value="rRNA_ssu_MeTfrase_G"/>
</dbReference>
<dbReference type="Gene3D" id="3.40.50.150">
    <property type="entry name" value="Vaccinia Virus protein VP39"/>
    <property type="match status" value="1"/>
</dbReference>
<evidence type="ECO:0000256" key="2">
    <source>
        <dbReference type="ARBA" id="ARBA00022552"/>
    </source>
</evidence>
<dbReference type="InterPro" id="IPR029063">
    <property type="entry name" value="SAM-dependent_MTases_sf"/>
</dbReference>
<name>A0A4Q7DHH9_9PROT</name>
<feature type="binding site" evidence="6">
    <location>
        <position position="84"/>
    </location>
    <ligand>
        <name>S-adenosyl-L-methionine</name>
        <dbReference type="ChEBI" id="CHEBI:59789"/>
    </ligand>
</feature>
<dbReference type="GO" id="GO:0070043">
    <property type="term" value="F:rRNA (guanine-N7-)-methyltransferase activity"/>
    <property type="evidence" value="ECO:0007669"/>
    <property type="project" value="UniProtKB-UniRule"/>
</dbReference>
<dbReference type="PIRSF" id="PIRSF003078">
    <property type="entry name" value="GidB"/>
    <property type="match status" value="1"/>
</dbReference>
<organism evidence="7 8">
    <name type="scientific">Candidatus Finniella inopinata</name>
    <dbReference type="NCBI Taxonomy" id="1696036"/>
    <lineage>
        <taxon>Bacteria</taxon>
        <taxon>Pseudomonadati</taxon>
        <taxon>Pseudomonadota</taxon>
        <taxon>Alphaproteobacteria</taxon>
        <taxon>Holosporales</taxon>
        <taxon>Candidatus Paracaedibacteraceae</taxon>
        <taxon>Candidatus Finniella</taxon>
    </lineage>
</organism>
<evidence type="ECO:0000313" key="7">
    <source>
        <dbReference type="EMBL" id="RZI45599.1"/>
    </source>
</evidence>
<dbReference type="OrthoDB" id="9808773at2"/>
<keyword evidence="4 6" id="KW-0808">Transferase</keyword>
<evidence type="ECO:0000256" key="4">
    <source>
        <dbReference type="ARBA" id="ARBA00022679"/>
    </source>
</evidence>
<sequence length="209" mass="23999">MLISLRFFFLLSDLLPKDLNVPRETIKKLELYDQLLKKWNNAYNLVDQGTLLESISRHFLDSMQLYNLIDLEKSLIDLGSGAGFPGMVLAIMGATQVTLVESNRKKCLFLNEVSRQTSTMVEILNYRLETIQDKFHQITARAFTNLAELLLIMQNVSRETGGVGFFLKGETWQQEIESSLQQGWRFSYEAIPSTTQEKGAIIKVWDVRK</sequence>
<accession>A0A4Q7DHH9</accession>
<keyword evidence="1 6" id="KW-0963">Cytoplasm</keyword>
<dbReference type="EC" id="2.1.1.170" evidence="6"/>
<comment type="function">
    <text evidence="6">Specifically methylates the N7 position of guanine in position 527 of 16S rRNA.</text>
</comment>
<feature type="binding site" evidence="6">
    <location>
        <position position="141"/>
    </location>
    <ligand>
        <name>S-adenosyl-L-methionine</name>
        <dbReference type="ChEBI" id="CHEBI:59789"/>
    </ligand>
</feature>
<evidence type="ECO:0000256" key="6">
    <source>
        <dbReference type="HAMAP-Rule" id="MF_00074"/>
    </source>
</evidence>
<evidence type="ECO:0000313" key="8">
    <source>
        <dbReference type="Proteomes" id="UP000293550"/>
    </source>
</evidence>
<dbReference type="NCBIfam" id="TIGR00138">
    <property type="entry name" value="rsmG_gidB"/>
    <property type="match status" value="1"/>
</dbReference>
<comment type="caution">
    <text evidence="7">The sequence shown here is derived from an EMBL/GenBank/DDBJ whole genome shotgun (WGS) entry which is preliminary data.</text>
</comment>
<comment type="caution">
    <text evidence="6">Lacks conserved residue(s) required for the propagation of feature annotation.</text>
</comment>
<reference evidence="7 8" key="1">
    <citation type="submission" date="2018-10" db="EMBL/GenBank/DDBJ databases">
        <title>An updated phylogeny of the Alphaproteobacteria reveals that the parasitic Rickettsiales and Holosporales have independent origins.</title>
        <authorList>
            <person name="Munoz-Gomez S.A."/>
            <person name="Hess S."/>
            <person name="Burger G."/>
            <person name="Lang B.F."/>
            <person name="Susko E."/>
            <person name="Slamovits C.H."/>
            <person name="Roger A.J."/>
        </authorList>
    </citation>
    <scope>NUCLEOTIDE SEQUENCE [LARGE SCALE GENOMIC DNA]</scope>
    <source>
        <strain evidence="7">HOLO01</strain>
    </source>
</reference>
<comment type="subcellular location">
    <subcellularLocation>
        <location evidence="6">Cytoplasm</location>
    </subcellularLocation>
</comment>
<evidence type="ECO:0000256" key="5">
    <source>
        <dbReference type="ARBA" id="ARBA00022691"/>
    </source>
</evidence>
<dbReference type="Proteomes" id="UP000293550">
    <property type="component" value="Unassembled WGS sequence"/>
</dbReference>
<proteinExistence type="inferred from homology"/>
<comment type="similarity">
    <text evidence="6">Belongs to the methyltransferase superfamily. RNA methyltransferase RsmG family.</text>
</comment>
<protein>
    <recommendedName>
        <fullName evidence="6">Ribosomal RNA small subunit methyltransferase G</fullName>
        <ecNumber evidence="6">2.1.1.170</ecNumber>
    </recommendedName>
    <alternativeName>
        <fullName evidence="6">16S rRNA 7-methylguanosine methyltransferase</fullName>
        <shortName evidence="6">16S rRNA m7G methyltransferase</shortName>
    </alternativeName>
</protein>
<feature type="binding site" evidence="6">
    <location>
        <begin position="128"/>
        <end position="129"/>
    </location>
    <ligand>
        <name>S-adenosyl-L-methionine</name>
        <dbReference type="ChEBI" id="CHEBI:59789"/>
    </ligand>
</feature>
<dbReference type="RefSeq" id="WP_130154352.1">
    <property type="nucleotide sequence ID" value="NZ_SCFB01000008.1"/>
</dbReference>
<keyword evidence="3 6" id="KW-0489">Methyltransferase</keyword>
<dbReference type="EMBL" id="SCFB01000008">
    <property type="protein sequence ID" value="RZI45599.1"/>
    <property type="molecule type" value="Genomic_DNA"/>
</dbReference>
<comment type="catalytic activity">
    <reaction evidence="6">
        <text>guanosine(527) in 16S rRNA + S-adenosyl-L-methionine = N(7)-methylguanosine(527) in 16S rRNA + S-adenosyl-L-homocysteine</text>
        <dbReference type="Rhea" id="RHEA:42732"/>
        <dbReference type="Rhea" id="RHEA-COMP:10209"/>
        <dbReference type="Rhea" id="RHEA-COMP:10210"/>
        <dbReference type="ChEBI" id="CHEBI:57856"/>
        <dbReference type="ChEBI" id="CHEBI:59789"/>
        <dbReference type="ChEBI" id="CHEBI:74269"/>
        <dbReference type="ChEBI" id="CHEBI:74480"/>
        <dbReference type="EC" id="2.1.1.170"/>
    </reaction>
</comment>